<dbReference type="EMBL" id="PFEL01000121">
    <property type="protein sequence ID" value="PJE68555.1"/>
    <property type="molecule type" value="Genomic_DNA"/>
</dbReference>
<accession>A0A2M8L4V2</accession>
<evidence type="ECO:0000313" key="2">
    <source>
        <dbReference type="Proteomes" id="UP000229500"/>
    </source>
</evidence>
<evidence type="ECO:0000313" key="1">
    <source>
        <dbReference type="EMBL" id="PJE68555.1"/>
    </source>
</evidence>
<reference evidence="2" key="1">
    <citation type="submission" date="2017-09" db="EMBL/GenBank/DDBJ databases">
        <title>Depth-based differentiation of microbial function through sediment-hosted aquifers and enrichment of novel symbionts in the deep terrestrial subsurface.</title>
        <authorList>
            <person name="Probst A.J."/>
            <person name="Ladd B."/>
            <person name="Jarett J.K."/>
            <person name="Geller-Mcgrath D.E."/>
            <person name="Sieber C.M.K."/>
            <person name="Emerson J.B."/>
            <person name="Anantharaman K."/>
            <person name="Thomas B.C."/>
            <person name="Malmstrom R."/>
            <person name="Stieglmeier M."/>
            <person name="Klingl A."/>
            <person name="Woyke T."/>
            <person name="Ryan C.M."/>
            <person name="Banfield J.F."/>
        </authorList>
    </citation>
    <scope>NUCLEOTIDE SEQUENCE [LARGE SCALE GENOMIC DNA]</scope>
</reference>
<dbReference type="Proteomes" id="UP000229500">
    <property type="component" value="Unassembled WGS sequence"/>
</dbReference>
<comment type="caution">
    <text evidence="1">The sequence shown here is derived from an EMBL/GenBank/DDBJ whole genome shotgun (WGS) entry which is preliminary data.</text>
</comment>
<dbReference type="Pfam" id="PF14559">
    <property type="entry name" value="TPR_19"/>
    <property type="match status" value="1"/>
</dbReference>
<dbReference type="Gene3D" id="1.25.40.10">
    <property type="entry name" value="Tetratricopeptide repeat domain"/>
    <property type="match status" value="1"/>
</dbReference>
<name>A0A2M8L4V2_9BACT</name>
<protein>
    <submittedName>
        <fullName evidence="1">Uncharacterized protein</fullName>
    </submittedName>
</protein>
<dbReference type="InterPro" id="IPR011990">
    <property type="entry name" value="TPR-like_helical_dom_sf"/>
</dbReference>
<organism evidence="1 2">
    <name type="scientific">Candidatus Shapirobacteria bacterium CG10_big_fil_rev_8_21_14_0_10_38_14</name>
    <dbReference type="NCBI Taxonomy" id="1974483"/>
    <lineage>
        <taxon>Bacteria</taxon>
        <taxon>Candidatus Shapironibacteriota</taxon>
    </lineage>
</organism>
<dbReference type="SUPFAM" id="SSF48452">
    <property type="entry name" value="TPR-like"/>
    <property type="match status" value="1"/>
</dbReference>
<dbReference type="AlphaFoldDB" id="A0A2M8L4V2"/>
<proteinExistence type="predicted"/>
<sequence length="202" mass="23136">MNTAVWEKEAIDAATQGTWKKAIELNQKILKSEPRNIAALNRLARAFLETGNLTATKKAYQKVLKFDQYNPIALKNLKRLTGKNNQNSSLKRKKPVSTEAFLEEPRKTKMVQVVRLTSAQRLAEVDSGDEVMLAAKKRFVAVMNENNIHLGCLPEDISRRLITFISGGNRYRAFVKTVDRNHLEILIKETHRSKRFQNRPSF</sequence>
<gene>
    <name evidence="1" type="ORF">COU96_03205</name>
</gene>